<dbReference type="InterPro" id="IPR050807">
    <property type="entry name" value="TransReg_Diox_bact_type"/>
</dbReference>
<dbReference type="GO" id="GO:0003677">
    <property type="term" value="F:DNA binding"/>
    <property type="evidence" value="ECO:0007669"/>
    <property type="project" value="UniProtKB-KW"/>
</dbReference>
<dbReference type="PANTHER" id="PTHR46797">
    <property type="entry name" value="HTH-TYPE TRANSCRIPTIONAL REGULATOR"/>
    <property type="match status" value="1"/>
</dbReference>
<comment type="caution">
    <text evidence="3">The sequence shown here is derived from an EMBL/GenBank/DDBJ whole genome shotgun (WGS) entry which is preliminary data.</text>
</comment>
<evidence type="ECO:0000256" key="1">
    <source>
        <dbReference type="ARBA" id="ARBA00023125"/>
    </source>
</evidence>
<keyword evidence="1" id="KW-0238">DNA-binding</keyword>
<dbReference type="GO" id="GO:0005829">
    <property type="term" value="C:cytosol"/>
    <property type="evidence" value="ECO:0007669"/>
    <property type="project" value="TreeGrafter"/>
</dbReference>
<gene>
    <name evidence="3" type="ORF">FYJ57_12785</name>
</gene>
<feature type="domain" description="HTH cro/C1-type" evidence="2">
    <location>
        <begin position="7"/>
        <end position="60"/>
    </location>
</feature>
<dbReference type="RefSeq" id="WP_154432938.1">
    <property type="nucleotide sequence ID" value="NZ_VUMS01000030.1"/>
</dbReference>
<dbReference type="Pfam" id="PF01381">
    <property type="entry name" value="HTH_3"/>
    <property type="match status" value="1"/>
</dbReference>
<evidence type="ECO:0000313" key="3">
    <source>
        <dbReference type="EMBL" id="MST67569.1"/>
    </source>
</evidence>
<dbReference type="Gene3D" id="1.10.260.40">
    <property type="entry name" value="lambda repressor-like DNA-binding domains"/>
    <property type="match status" value="1"/>
</dbReference>
<dbReference type="PANTHER" id="PTHR46797:SF1">
    <property type="entry name" value="METHYLPHOSPHONATE SYNTHASE"/>
    <property type="match status" value="1"/>
</dbReference>
<dbReference type="Proteomes" id="UP000440513">
    <property type="component" value="Unassembled WGS sequence"/>
</dbReference>
<evidence type="ECO:0000313" key="4">
    <source>
        <dbReference type="Proteomes" id="UP000440513"/>
    </source>
</evidence>
<dbReference type="InterPro" id="IPR001387">
    <property type="entry name" value="Cro/C1-type_HTH"/>
</dbReference>
<dbReference type="CDD" id="cd00093">
    <property type="entry name" value="HTH_XRE"/>
    <property type="match status" value="1"/>
</dbReference>
<proteinExistence type="predicted"/>
<accession>A0A7X2TMB0</accession>
<dbReference type="GO" id="GO:0003700">
    <property type="term" value="F:DNA-binding transcription factor activity"/>
    <property type="evidence" value="ECO:0007669"/>
    <property type="project" value="TreeGrafter"/>
</dbReference>
<dbReference type="SUPFAM" id="SSF47413">
    <property type="entry name" value="lambda repressor-like DNA-binding domains"/>
    <property type="match status" value="1"/>
</dbReference>
<dbReference type="PROSITE" id="PS50943">
    <property type="entry name" value="HTH_CROC1"/>
    <property type="match status" value="1"/>
</dbReference>
<sequence>MESSQRIKFYRKKKNMTQDQLAEAANLSTSYISQVETGRKNIGREGLEKISEALEVVPAMMIQCDDIVRKDVKSYQIMKDLEDCSDYELSVIHEVQNSRIYTSRLVIFQNLRFNI</sequence>
<dbReference type="AlphaFoldDB" id="A0A7X2TMB0"/>
<keyword evidence="4" id="KW-1185">Reference proteome</keyword>
<protein>
    <submittedName>
        <fullName evidence="3">Helix-turn-helix transcriptional regulator</fullName>
    </submittedName>
</protein>
<dbReference type="InterPro" id="IPR010982">
    <property type="entry name" value="Lambda_DNA-bd_dom_sf"/>
</dbReference>
<reference evidence="3 4" key="1">
    <citation type="submission" date="2019-08" db="EMBL/GenBank/DDBJ databases">
        <title>In-depth cultivation of the pig gut microbiome towards novel bacterial diversity and tailored functional studies.</title>
        <authorList>
            <person name="Wylensek D."/>
            <person name="Hitch T.C.A."/>
            <person name="Clavel T."/>
        </authorList>
    </citation>
    <scope>NUCLEOTIDE SEQUENCE [LARGE SCALE GENOMIC DNA]</scope>
    <source>
        <strain evidence="3 4">BSM-380-WT-5A</strain>
    </source>
</reference>
<dbReference type="EMBL" id="VUMS01000030">
    <property type="protein sequence ID" value="MST67569.1"/>
    <property type="molecule type" value="Genomic_DNA"/>
</dbReference>
<organism evidence="3 4">
    <name type="scientific">Oliverpabstia intestinalis</name>
    <dbReference type="NCBI Taxonomy" id="2606633"/>
    <lineage>
        <taxon>Bacteria</taxon>
        <taxon>Bacillati</taxon>
        <taxon>Bacillota</taxon>
        <taxon>Clostridia</taxon>
        <taxon>Lachnospirales</taxon>
        <taxon>Lachnospiraceae</taxon>
        <taxon>Oliverpabstia</taxon>
    </lineage>
</organism>
<evidence type="ECO:0000259" key="2">
    <source>
        <dbReference type="PROSITE" id="PS50943"/>
    </source>
</evidence>
<dbReference type="SMART" id="SM00530">
    <property type="entry name" value="HTH_XRE"/>
    <property type="match status" value="1"/>
</dbReference>
<name>A0A7X2TMB0_9FIRM</name>